<dbReference type="Gene3D" id="3.40.50.720">
    <property type="entry name" value="NAD(P)-binding Rossmann-like Domain"/>
    <property type="match status" value="2"/>
</dbReference>
<dbReference type="GO" id="GO:0030267">
    <property type="term" value="F:glyoxylate reductase (NADPH) activity"/>
    <property type="evidence" value="ECO:0007669"/>
    <property type="project" value="TreeGrafter"/>
</dbReference>
<dbReference type="PANTHER" id="PTHR10996">
    <property type="entry name" value="2-HYDROXYACID DEHYDROGENASE-RELATED"/>
    <property type="match status" value="1"/>
</dbReference>
<dbReference type="InterPro" id="IPR006139">
    <property type="entry name" value="D-isomer_2_OHA_DH_cat_dom"/>
</dbReference>
<organism evidence="6 7">
    <name type="scientific">Paenibacillus xerothermodurans</name>
    <dbReference type="NCBI Taxonomy" id="1977292"/>
    <lineage>
        <taxon>Bacteria</taxon>
        <taxon>Bacillati</taxon>
        <taxon>Bacillota</taxon>
        <taxon>Bacilli</taxon>
        <taxon>Bacillales</taxon>
        <taxon>Paenibacillaceae</taxon>
        <taxon>Paenibacillus</taxon>
    </lineage>
</organism>
<dbReference type="SUPFAM" id="SSF51735">
    <property type="entry name" value="NAD(P)-binding Rossmann-fold domains"/>
    <property type="match status" value="1"/>
</dbReference>
<dbReference type="GO" id="GO:0016618">
    <property type="term" value="F:hydroxypyruvate reductase [NAD(P)H] activity"/>
    <property type="evidence" value="ECO:0007669"/>
    <property type="project" value="TreeGrafter"/>
</dbReference>
<keyword evidence="7" id="KW-1185">Reference proteome</keyword>
<evidence type="ECO:0000313" key="7">
    <source>
        <dbReference type="Proteomes" id="UP000214746"/>
    </source>
</evidence>
<sequence length="333" mass="36227">MTTKVYITRKFPDEALAKIREHCHVRIWDEEDIPVPREVLMQEVADADGLLCMLTEQVDEAVLASAPRLRVVSNLAVGYNNINVAAATSLGIAVTNTPGVLTETTADLAFALLLATSRRLVEASDYLRAGKWKAWSPMQMTGQDVYGATLGIIGMGRIGEAVARRALGFGMKVLYFNRSRKLDSEREYGVTYCELSTLLTESDFVVTLTPHTPETANLIDREQLALMKSTAVLINPGRGGIVNEAALYEALAGGQIWAAGLDVFEHEPVSPDHPLLTLPNVVALPHIGSASVQTRKKMAMMAAQNVILGVTGRMPNELVNPEVEAAFLARWSV</sequence>
<proteinExistence type="inferred from homology"/>
<dbReference type="RefSeq" id="WP_089199471.1">
    <property type="nucleotide sequence ID" value="NZ_NHRJ02000003.1"/>
</dbReference>
<dbReference type="InterPro" id="IPR029752">
    <property type="entry name" value="D-isomer_DH_CS1"/>
</dbReference>
<dbReference type="GO" id="GO:0051287">
    <property type="term" value="F:NAD binding"/>
    <property type="evidence" value="ECO:0007669"/>
    <property type="project" value="InterPro"/>
</dbReference>
<dbReference type="InterPro" id="IPR050223">
    <property type="entry name" value="D-isomer_2-hydroxyacid_DH"/>
</dbReference>
<reference evidence="6" key="1">
    <citation type="submission" date="2018-06" db="EMBL/GenBank/DDBJ databases">
        <title>Paenibacillus xerothermodurans sp. nov. an extremely dry heat resistant spore forming bacterium isolated from the soil of Cape Canaveral, Florida.</title>
        <authorList>
            <person name="Seuylemezian A."/>
            <person name="Kaur N."/>
            <person name="Patil P."/>
            <person name="Patil P."/>
            <person name="Mayilraj S."/>
            <person name="Vaishampayan P."/>
        </authorList>
    </citation>
    <scope>NUCLEOTIDE SEQUENCE [LARGE SCALE GENOMIC DNA]</scope>
    <source>
        <strain evidence="6">ATCC 27380</strain>
    </source>
</reference>
<evidence type="ECO:0000313" key="6">
    <source>
        <dbReference type="EMBL" id="PZE21275.1"/>
    </source>
</evidence>
<comment type="caution">
    <text evidence="6">The sequence shown here is derived from an EMBL/GenBank/DDBJ whole genome shotgun (WGS) entry which is preliminary data.</text>
</comment>
<feature type="domain" description="D-isomer specific 2-hydroxyacid dehydrogenase catalytic" evidence="4">
    <location>
        <begin position="5"/>
        <end position="320"/>
    </location>
</feature>
<evidence type="ECO:0000259" key="5">
    <source>
        <dbReference type="Pfam" id="PF02826"/>
    </source>
</evidence>
<dbReference type="CDD" id="cd05301">
    <property type="entry name" value="GDH"/>
    <property type="match status" value="1"/>
</dbReference>
<dbReference type="FunFam" id="3.40.50.720:FF:000462">
    <property type="entry name" value="Glyoxylate reductase (NADP+)"/>
    <property type="match status" value="1"/>
</dbReference>
<gene>
    <name evidence="6" type="ORF">CBW46_007845</name>
</gene>
<comment type="similarity">
    <text evidence="1 3">Belongs to the D-isomer specific 2-hydroxyacid dehydrogenase family.</text>
</comment>
<feature type="domain" description="D-isomer specific 2-hydroxyacid dehydrogenase NAD-binding" evidence="5">
    <location>
        <begin position="110"/>
        <end position="288"/>
    </location>
</feature>
<dbReference type="PROSITE" id="PS00671">
    <property type="entry name" value="D_2_HYDROXYACID_DH_3"/>
    <property type="match status" value="1"/>
</dbReference>
<dbReference type="InterPro" id="IPR036291">
    <property type="entry name" value="NAD(P)-bd_dom_sf"/>
</dbReference>
<dbReference type="Pfam" id="PF02826">
    <property type="entry name" value="2-Hacid_dh_C"/>
    <property type="match status" value="1"/>
</dbReference>
<name>A0A2W1NP68_PAEXE</name>
<dbReference type="EMBL" id="NHRJ02000003">
    <property type="protein sequence ID" value="PZE21275.1"/>
    <property type="molecule type" value="Genomic_DNA"/>
</dbReference>
<dbReference type="Pfam" id="PF00389">
    <property type="entry name" value="2-Hacid_dh"/>
    <property type="match status" value="1"/>
</dbReference>
<dbReference type="InterPro" id="IPR029753">
    <property type="entry name" value="D-isomer_DH_CS"/>
</dbReference>
<evidence type="ECO:0000256" key="3">
    <source>
        <dbReference type="RuleBase" id="RU003719"/>
    </source>
</evidence>
<protein>
    <submittedName>
        <fullName evidence="6">D-glycerate dehydrogenase</fullName>
    </submittedName>
</protein>
<dbReference type="OrthoDB" id="9805416at2"/>
<evidence type="ECO:0000256" key="1">
    <source>
        <dbReference type="ARBA" id="ARBA00005854"/>
    </source>
</evidence>
<dbReference type="PROSITE" id="PS00065">
    <property type="entry name" value="D_2_HYDROXYACID_DH_1"/>
    <property type="match status" value="1"/>
</dbReference>
<keyword evidence="2 3" id="KW-0560">Oxidoreductase</keyword>
<evidence type="ECO:0000256" key="2">
    <source>
        <dbReference type="ARBA" id="ARBA00023002"/>
    </source>
</evidence>
<evidence type="ECO:0000259" key="4">
    <source>
        <dbReference type="Pfam" id="PF00389"/>
    </source>
</evidence>
<dbReference type="GO" id="GO:0005829">
    <property type="term" value="C:cytosol"/>
    <property type="evidence" value="ECO:0007669"/>
    <property type="project" value="TreeGrafter"/>
</dbReference>
<dbReference type="SUPFAM" id="SSF52283">
    <property type="entry name" value="Formate/glycerate dehydrogenase catalytic domain-like"/>
    <property type="match status" value="1"/>
</dbReference>
<dbReference type="InterPro" id="IPR006140">
    <property type="entry name" value="D-isomer_DH_NAD-bd"/>
</dbReference>
<accession>A0A2W1NP68</accession>
<dbReference type="PANTHER" id="PTHR10996:SF283">
    <property type="entry name" value="GLYOXYLATE_HYDROXYPYRUVATE REDUCTASE B"/>
    <property type="match status" value="1"/>
</dbReference>
<dbReference type="AlphaFoldDB" id="A0A2W1NP68"/>
<dbReference type="Proteomes" id="UP000214746">
    <property type="component" value="Unassembled WGS sequence"/>
</dbReference>